<evidence type="ECO:0000313" key="3">
    <source>
        <dbReference type="Proteomes" id="UP000199595"/>
    </source>
</evidence>
<dbReference type="EMBL" id="FNNJ01000006">
    <property type="protein sequence ID" value="SDX55163.1"/>
    <property type="molecule type" value="Genomic_DNA"/>
</dbReference>
<dbReference type="Pfam" id="PF01541">
    <property type="entry name" value="GIY-YIG"/>
    <property type="match status" value="1"/>
</dbReference>
<dbReference type="AlphaFoldDB" id="A0A1H3CLY2"/>
<dbReference type="STRING" id="762486.SAMN05444411_106202"/>
<dbReference type="InterPro" id="IPR035901">
    <property type="entry name" value="GIY-YIG_endonuc_sf"/>
</dbReference>
<reference evidence="2 3" key="1">
    <citation type="submission" date="2016-10" db="EMBL/GenBank/DDBJ databases">
        <authorList>
            <person name="de Groot N.N."/>
        </authorList>
    </citation>
    <scope>NUCLEOTIDE SEQUENCE [LARGE SCALE GENOMIC DNA]</scope>
    <source>
        <strain evidence="2 3">DSM 24956</strain>
    </source>
</reference>
<evidence type="ECO:0000259" key="1">
    <source>
        <dbReference type="PROSITE" id="PS50164"/>
    </source>
</evidence>
<gene>
    <name evidence="2" type="ORF">SAMN05444411_106202</name>
</gene>
<dbReference type="Gene3D" id="3.40.1440.10">
    <property type="entry name" value="GIY-YIG endonuclease"/>
    <property type="match status" value="1"/>
</dbReference>
<name>A0A1H3CLY2_9FLAO</name>
<dbReference type="PROSITE" id="PS50164">
    <property type="entry name" value="GIY_YIG"/>
    <property type="match status" value="1"/>
</dbReference>
<protein>
    <submittedName>
        <fullName evidence="2">GIY-YIG catalytic domain-containing protein</fullName>
    </submittedName>
</protein>
<dbReference type="RefSeq" id="WP_090123906.1">
    <property type="nucleotide sequence ID" value="NZ_FNNJ01000006.1"/>
</dbReference>
<keyword evidence="3" id="KW-1185">Reference proteome</keyword>
<dbReference type="Proteomes" id="UP000199595">
    <property type="component" value="Unassembled WGS sequence"/>
</dbReference>
<dbReference type="InterPro" id="IPR000305">
    <property type="entry name" value="GIY-YIG_endonuc"/>
</dbReference>
<dbReference type="SUPFAM" id="SSF82771">
    <property type="entry name" value="GIY-YIG endonuclease"/>
    <property type="match status" value="1"/>
</dbReference>
<feature type="domain" description="GIY-YIG" evidence="1">
    <location>
        <begin position="52"/>
        <end position="134"/>
    </location>
</feature>
<organism evidence="2 3">
    <name type="scientific">Lutibacter oricola</name>
    <dbReference type="NCBI Taxonomy" id="762486"/>
    <lineage>
        <taxon>Bacteria</taxon>
        <taxon>Pseudomonadati</taxon>
        <taxon>Bacteroidota</taxon>
        <taxon>Flavobacteriia</taxon>
        <taxon>Flavobacteriales</taxon>
        <taxon>Flavobacteriaceae</taxon>
        <taxon>Lutibacter</taxon>
    </lineage>
</organism>
<proteinExistence type="predicted"/>
<sequence>MKKLKDVIEKVGEYSEKYRAESLEKFEISGVYDLFPESIGSNGWPSEWPNNGKYGVYLIMDKDENVIYIGESKNIGKRLSNYFQYSKDNSCKIMHKWSVMPKYVCTIAINSKTWFERLALEEFLIYYAQPVDNKKGK</sequence>
<dbReference type="OrthoDB" id="1431368at2"/>
<accession>A0A1H3CLY2</accession>
<evidence type="ECO:0000313" key="2">
    <source>
        <dbReference type="EMBL" id="SDX55163.1"/>
    </source>
</evidence>